<dbReference type="Gene3D" id="3.30.200.20">
    <property type="entry name" value="Phosphorylase Kinase, domain 1"/>
    <property type="match status" value="1"/>
</dbReference>
<dbReference type="InterPro" id="IPR050089">
    <property type="entry name" value="SAICAR_synthetase"/>
</dbReference>
<evidence type="ECO:0000313" key="13">
    <source>
        <dbReference type="EMBL" id="VWL85522.1"/>
    </source>
</evidence>
<dbReference type="CDD" id="cd01415">
    <property type="entry name" value="SAICAR_synt_PurC"/>
    <property type="match status" value="1"/>
</dbReference>
<sequence length="236" mass="27218">MKMGKFIYEGKAKQLYETSDKDLVIVHYKDDATAGNGAKKGTILNKGVLNNEITTIIFKMLEENNIKTHFVEKLNDRDQLCQRVKIFPLEVIVRNIIAGSMAKRLGITEGTKINNTIFELCYKNDEYGDPLINNDHAVALNLASYEELDKIYEVTMKINELLKKKFEELGIILVDFKIEFGKNSKGEILLADEITPDTCRFWDMKTMKKLDKDRFRFDLGDVEDAYLEIFRRLGAK</sequence>
<dbReference type="SUPFAM" id="SSF56104">
    <property type="entry name" value="SAICAR synthase-like"/>
    <property type="match status" value="1"/>
</dbReference>
<dbReference type="GO" id="GO:0005524">
    <property type="term" value="F:ATP binding"/>
    <property type="evidence" value="ECO:0007669"/>
    <property type="project" value="UniProtKB-KW"/>
</dbReference>
<evidence type="ECO:0000256" key="4">
    <source>
        <dbReference type="ARBA" id="ARBA00016460"/>
    </source>
</evidence>
<dbReference type="FunFam" id="3.30.200.20:FF:000189">
    <property type="entry name" value="Phosphoribosylaminoimidazole-succinocarboxamide synthase"/>
    <property type="match status" value="1"/>
</dbReference>
<keyword evidence="8 11" id="KW-0067">ATP-binding</keyword>
<dbReference type="GO" id="GO:0006189">
    <property type="term" value="P:'de novo' IMP biosynthetic process"/>
    <property type="evidence" value="ECO:0007669"/>
    <property type="project" value="UniProtKB-UniRule"/>
</dbReference>
<comment type="catalytic activity">
    <reaction evidence="10 11">
        <text>5-amino-1-(5-phospho-D-ribosyl)imidazole-4-carboxylate + L-aspartate + ATP = (2S)-2-[5-amino-1-(5-phospho-beta-D-ribosyl)imidazole-4-carboxamido]succinate + ADP + phosphate + 2 H(+)</text>
        <dbReference type="Rhea" id="RHEA:22628"/>
        <dbReference type="ChEBI" id="CHEBI:15378"/>
        <dbReference type="ChEBI" id="CHEBI:29991"/>
        <dbReference type="ChEBI" id="CHEBI:30616"/>
        <dbReference type="ChEBI" id="CHEBI:43474"/>
        <dbReference type="ChEBI" id="CHEBI:58443"/>
        <dbReference type="ChEBI" id="CHEBI:77657"/>
        <dbReference type="ChEBI" id="CHEBI:456216"/>
        <dbReference type="EC" id="6.3.2.6"/>
    </reaction>
</comment>
<dbReference type="FunFam" id="3.30.470.20:FF:000006">
    <property type="entry name" value="Phosphoribosylaminoimidazole-succinocarboxamide synthase"/>
    <property type="match status" value="1"/>
</dbReference>
<dbReference type="Pfam" id="PF01259">
    <property type="entry name" value="SAICAR_synt"/>
    <property type="match status" value="1"/>
</dbReference>
<evidence type="ECO:0000256" key="8">
    <source>
        <dbReference type="ARBA" id="ARBA00022840"/>
    </source>
</evidence>
<dbReference type="RefSeq" id="WP_156683510.1">
    <property type="nucleotide sequence ID" value="NZ_CABWIB010000001.1"/>
</dbReference>
<dbReference type="EMBL" id="CABWIB010000001">
    <property type="protein sequence ID" value="VWL85522.1"/>
    <property type="molecule type" value="Genomic_DNA"/>
</dbReference>
<feature type="domain" description="SAICAR synthetase/ADE2 N-terminal" evidence="12">
    <location>
        <begin position="7"/>
        <end position="232"/>
    </location>
</feature>
<evidence type="ECO:0000256" key="11">
    <source>
        <dbReference type="HAMAP-Rule" id="MF_00137"/>
    </source>
</evidence>
<proteinExistence type="inferred from homology"/>
<evidence type="ECO:0000256" key="3">
    <source>
        <dbReference type="ARBA" id="ARBA00012217"/>
    </source>
</evidence>
<dbReference type="PANTHER" id="PTHR43599:SF3">
    <property type="entry name" value="SI:DKEY-6E2.2"/>
    <property type="match status" value="1"/>
</dbReference>
<dbReference type="PROSITE" id="PS01058">
    <property type="entry name" value="SAICAR_SYNTHETASE_2"/>
    <property type="match status" value="1"/>
</dbReference>
<dbReference type="InterPro" id="IPR018236">
    <property type="entry name" value="SAICAR_synthetase_CS"/>
</dbReference>
<dbReference type="GO" id="GO:0004639">
    <property type="term" value="F:phosphoribosylaminoimidazolesuccinocarboxamide synthase activity"/>
    <property type="evidence" value="ECO:0007669"/>
    <property type="project" value="UniProtKB-UniRule"/>
</dbReference>
<protein>
    <recommendedName>
        <fullName evidence="4 11">Phosphoribosylaminoimidazole-succinocarboxamide synthase</fullName>
        <ecNumber evidence="3 11">6.3.2.6</ecNumber>
    </recommendedName>
    <alternativeName>
        <fullName evidence="9 11">SAICAR synthetase</fullName>
    </alternativeName>
</protein>
<evidence type="ECO:0000256" key="1">
    <source>
        <dbReference type="ARBA" id="ARBA00004672"/>
    </source>
</evidence>
<comment type="similarity">
    <text evidence="2 11">Belongs to the SAICAR synthetase family.</text>
</comment>
<dbReference type="EC" id="6.3.2.6" evidence="3 11"/>
<dbReference type="Proteomes" id="UP000419017">
    <property type="component" value="Unassembled WGS sequence"/>
</dbReference>
<dbReference type="NCBIfam" id="TIGR00081">
    <property type="entry name" value="purC"/>
    <property type="match status" value="1"/>
</dbReference>
<evidence type="ECO:0000256" key="2">
    <source>
        <dbReference type="ARBA" id="ARBA00010190"/>
    </source>
</evidence>
<evidence type="ECO:0000259" key="12">
    <source>
        <dbReference type="Pfam" id="PF01259"/>
    </source>
</evidence>
<evidence type="ECO:0000256" key="10">
    <source>
        <dbReference type="ARBA" id="ARBA00048475"/>
    </source>
</evidence>
<evidence type="ECO:0000256" key="7">
    <source>
        <dbReference type="ARBA" id="ARBA00022755"/>
    </source>
</evidence>
<organism evidence="13 14">
    <name type="scientific">Oceanivirga miroungae</name>
    <dbReference type="NCBI Taxonomy" id="1130046"/>
    <lineage>
        <taxon>Bacteria</taxon>
        <taxon>Fusobacteriati</taxon>
        <taxon>Fusobacteriota</taxon>
        <taxon>Fusobacteriia</taxon>
        <taxon>Fusobacteriales</taxon>
        <taxon>Leptotrichiaceae</taxon>
        <taxon>Oceanivirga</taxon>
    </lineage>
</organism>
<dbReference type="InterPro" id="IPR028923">
    <property type="entry name" value="SAICAR_synt/ADE2_N"/>
</dbReference>
<name>A0A6I8M6K5_9FUSO</name>
<gene>
    <name evidence="11" type="primary">purC</name>
    <name evidence="13" type="ORF">OMES3154_00807</name>
</gene>
<dbReference type="Gene3D" id="3.30.470.20">
    <property type="entry name" value="ATP-grasp fold, B domain"/>
    <property type="match status" value="1"/>
</dbReference>
<keyword evidence="14" id="KW-1185">Reference proteome</keyword>
<dbReference type="GO" id="GO:0009236">
    <property type="term" value="P:cobalamin biosynthetic process"/>
    <property type="evidence" value="ECO:0007669"/>
    <property type="project" value="InterPro"/>
</dbReference>
<comment type="pathway">
    <text evidence="1 11">Purine metabolism; IMP biosynthesis via de novo pathway; 5-amino-1-(5-phospho-D-ribosyl)imidazole-4-carboxamide from 5-amino-1-(5-phospho-D-ribosyl)imidazole-4-carboxylate: step 1/2.</text>
</comment>
<evidence type="ECO:0000313" key="14">
    <source>
        <dbReference type="Proteomes" id="UP000419017"/>
    </source>
</evidence>
<dbReference type="InterPro" id="IPR001636">
    <property type="entry name" value="SAICAR_synth"/>
</dbReference>
<keyword evidence="7 11" id="KW-0658">Purine biosynthesis</keyword>
<dbReference type="HAMAP" id="MF_00137">
    <property type="entry name" value="SAICAR_synth"/>
    <property type="match status" value="1"/>
</dbReference>
<dbReference type="PANTHER" id="PTHR43599">
    <property type="entry name" value="MULTIFUNCTIONAL PROTEIN ADE2"/>
    <property type="match status" value="1"/>
</dbReference>
<accession>A0A6I8M6K5</accession>
<dbReference type="PROSITE" id="PS01057">
    <property type="entry name" value="SAICAR_SYNTHETASE_1"/>
    <property type="match status" value="1"/>
</dbReference>
<dbReference type="AlphaFoldDB" id="A0A6I8M6K5"/>
<keyword evidence="5 11" id="KW-0436">Ligase</keyword>
<evidence type="ECO:0000256" key="5">
    <source>
        <dbReference type="ARBA" id="ARBA00022598"/>
    </source>
</evidence>
<evidence type="ECO:0000256" key="9">
    <source>
        <dbReference type="ARBA" id="ARBA00030409"/>
    </source>
</evidence>
<evidence type="ECO:0000256" key="6">
    <source>
        <dbReference type="ARBA" id="ARBA00022741"/>
    </source>
</evidence>
<dbReference type="UniPathway" id="UPA00074">
    <property type="reaction ID" value="UER00131"/>
</dbReference>
<keyword evidence="6 11" id="KW-0547">Nucleotide-binding</keyword>
<dbReference type="InterPro" id="IPR033934">
    <property type="entry name" value="SAICAR_synt_PurC"/>
</dbReference>
<reference evidence="13 14" key="1">
    <citation type="submission" date="2019-10" db="EMBL/GenBank/DDBJ databases">
        <authorList>
            <person name="Blom J."/>
        </authorList>
    </citation>
    <scope>NUCLEOTIDE SEQUENCE [LARGE SCALE GENOMIC DNA]</scope>
    <source>
        <strain evidence="13 14">ES3154-GLU</strain>
    </source>
</reference>